<dbReference type="PANTHER" id="PTHR38431:SF1">
    <property type="entry name" value="BLL2305 PROTEIN"/>
    <property type="match status" value="1"/>
</dbReference>
<evidence type="ECO:0000259" key="1">
    <source>
        <dbReference type="Pfam" id="PF12727"/>
    </source>
</evidence>
<name>A0A1I1W5A2_9RHOB</name>
<dbReference type="RefSeq" id="WP_149755384.1">
    <property type="nucleotide sequence ID" value="NZ_FOMS01000004.1"/>
</dbReference>
<dbReference type="Gene3D" id="3.40.190.10">
    <property type="entry name" value="Periplasmic binding protein-like II"/>
    <property type="match status" value="1"/>
</dbReference>
<dbReference type="Pfam" id="PF12728">
    <property type="entry name" value="HTH_17"/>
    <property type="match status" value="1"/>
</dbReference>
<evidence type="ECO:0000313" key="3">
    <source>
        <dbReference type="EMBL" id="SFD90179.1"/>
    </source>
</evidence>
<protein>
    <submittedName>
        <fullName evidence="3">DNA binding domain-containing protein, excisionase family</fullName>
    </submittedName>
</protein>
<gene>
    <name evidence="3" type="ORF">SAMN04515678_104136</name>
</gene>
<organism evidence="3 4">
    <name type="scientific">Roseivivax sediminis</name>
    <dbReference type="NCBI Taxonomy" id="936889"/>
    <lineage>
        <taxon>Bacteria</taxon>
        <taxon>Pseudomonadati</taxon>
        <taxon>Pseudomonadota</taxon>
        <taxon>Alphaproteobacteria</taxon>
        <taxon>Rhodobacterales</taxon>
        <taxon>Roseobacteraceae</taxon>
        <taxon>Roseivivax</taxon>
    </lineage>
</organism>
<reference evidence="3 4" key="1">
    <citation type="submission" date="2016-10" db="EMBL/GenBank/DDBJ databases">
        <authorList>
            <person name="Varghese N."/>
            <person name="Submissions S."/>
        </authorList>
    </citation>
    <scope>NUCLEOTIDE SEQUENCE [LARGE SCALE GENOMIC DNA]</scope>
    <source>
        <strain evidence="4">YIM D21,KCTC 23444,ACCC 10710</strain>
    </source>
</reference>
<accession>A0A1I1W5A2</accession>
<dbReference type="SUPFAM" id="SSF53850">
    <property type="entry name" value="Periplasmic binding protein-like II"/>
    <property type="match status" value="1"/>
</dbReference>
<evidence type="ECO:0000259" key="2">
    <source>
        <dbReference type="Pfam" id="PF12728"/>
    </source>
</evidence>
<dbReference type="Pfam" id="PF12727">
    <property type="entry name" value="PBP_like"/>
    <property type="match status" value="1"/>
</dbReference>
<dbReference type="AlphaFoldDB" id="A0A1I1W5A2"/>
<dbReference type="OrthoDB" id="9805928at2"/>
<dbReference type="Proteomes" id="UP000325289">
    <property type="component" value="Unassembled WGS sequence"/>
</dbReference>
<feature type="domain" description="Helix-turn-helix" evidence="2">
    <location>
        <begin position="9"/>
        <end position="57"/>
    </location>
</feature>
<sequence length="289" mass="30873">MTEITQPEYLTVRELADLLRIKERKVYDLAGSGQVPCSKVTGKLLFPAREVRAWIAAGALDAGAPPSVRPAVFLGSHDPLLDWALRQAQTALATYFDGSGDGLTRFAAGEGVATGLHLFEDGAWNVAAAQRSGAQNAVLIGFAKRTRGLALSPDSSVQRLADIPGRRIVPRQGGSGTESVFDHLLSEAGLERGALDLAPPALSESDAVTAVQQGAAEVTFGLGALAAAHGLRFVPLIEERFDLLIDRKAYFDPGLQRFFAFCRGQDFRDHADRLGGYDVSETGAVRWNG</sequence>
<evidence type="ECO:0000313" key="4">
    <source>
        <dbReference type="Proteomes" id="UP000325289"/>
    </source>
</evidence>
<keyword evidence="4" id="KW-1185">Reference proteome</keyword>
<dbReference type="InterPro" id="IPR041657">
    <property type="entry name" value="HTH_17"/>
</dbReference>
<dbReference type="InterPro" id="IPR010093">
    <property type="entry name" value="SinI_DNA-bd"/>
</dbReference>
<feature type="domain" description="PBP" evidence="1">
    <location>
        <begin position="87"/>
        <end position="262"/>
    </location>
</feature>
<dbReference type="GO" id="GO:0003677">
    <property type="term" value="F:DNA binding"/>
    <property type="evidence" value="ECO:0007669"/>
    <property type="project" value="InterPro"/>
</dbReference>
<dbReference type="PANTHER" id="PTHR38431">
    <property type="entry name" value="BLL2305 PROTEIN"/>
    <property type="match status" value="1"/>
</dbReference>
<proteinExistence type="predicted"/>
<dbReference type="NCBIfam" id="TIGR01764">
    <property type="entry name" value="excise"/>
    <property type="match status" value="1"/>
</dbReference>
<dbReference type="EMBL" id="FOMS01000004">
    <property type="protein sequence ID" value="SFD90179.1"/>
    <property type="molecule type" value="Genomic_DNA"/>
</dbReference>
<dbReference type="InterPro" id="IPR024370">
    <property type="entry name" value="PBP_domain"/>
</dbReference>